<proteinExistence type="predicted"/>
<comment type="caution">
    <text evidence="2">The sequence shown here is derived from an EMBL/GenBank/DDBJ whole genome shotgun (WGS) entry which is preliminary data.</text>
</comment>
<evidence type="ECO:0000313" key="3">
    <source>
        <dbReference type="Proteomes" id="UP000235145"/>
    </source>
</evidence>
<accession>A0A9R1US87</accession>
<evidence type="ECO:0000256" key="1">
    <source>
        <dbReference type="SAM" id="Phobius"/>
    </source>
</evidence>
<gene>
    <name evidence="2" type="ORF">LSAT_V11C800414440</name>
</gene>
<sequence length="209" mass="24505">MDRIYESAVTTTCKLRLRLEIMVRLQHMPVYAAMFWASYFNDHELLFLVHDYRVFFNMKSFFLITGLRFMDYLGLTSCFAQFRQRVFPFVLPSRLMRMTNVMHVFNALLHQLDDADDVKYMFCGKYPRQPVTEEYLVLVLNLDEFSSAVLDIGTYGVDWFEISLTKSCIFPNSSIVGSPISGVIRRAVAYNMMSRLHVVDCECLFDDRN</sequence>
<keyword evidence="1" id="KW-1133">Transmembrane helix</keyword>
<feature type="transmembrane region" description="Helical" evidence="1">
    <location>
        <begin position="60"/>
        <end position="80"/>
    </location>
</feature>
<keyword evidence="1" id="KW-0472">Membrane</keyword>
<name>A0A9R1US87_LACSA</name>
<keyword evidence="3" id="KW-1185">Reference proteome</keyword>
<feature type="transmembrane region" description="Helical" evidence="1">
    <location>
        <begin position="21"/>
        <end position="40"/>
    </location>
</feature>
<reference evidence="2 3" key="1">
    <citation type="journal article" date="2017" name="Nat. Commun.">
        <title>Genome assembly with in vitro proximity ligation data and whole-genome triplication in lettuce.</title>
        <authorList>
            <person name="Reyes-Chin-Wo S."/>
            <person name="Wang Z."/>
            <person name="Yang X."/>
            <person name="Kozik A."/>
            <person name="Arikit S."/>
            <person name="Song C."/>
            <person name="Xia L."/>
            <person name="Froenicke L."/>
            <person name="Lavelle D.O."/>
            <person name="Truco M.J."/>
            <person name="Xia R."/>
            <person name="Zhu S."/>
            <person name="Xu C."/>
            <person name="Xu H."/>
            <person name="Xu X."/>
            <person name="Cox K."/>
            <person name="Korf I."/>
            <person name="Meyers B.C."/>
            <person name="Michelmore R.W."/>
        </authorList>
    </citation>
    <scope>NUCLEOTIDE SEQUENCE [LARGE SCALE GENOMIC DNA]</scope>
    <source>
        <strain evidence="3">cv. Salinas</strain>
        <tissue evidence="2">Seedlings</tissue>
    </source>
</reference>
<keyword evidence="1" id="KW-0812">Transmembrane</keyword>
<dbReference type="EMBL" id="NBSK02000008">
    <property type="protein sequence ID" value="KAJ0192162.1"/>
    <property type="molecule type" value="Genomic_DNA"/>
</dbReference>
<protein>
    <submittedName>
        <fullName evidence="2">Uncharacterized protein</fullName>
    </submittedName>
</protein>
<dbReference type="AlphaFoldDB" id="A0A9R1US87"/>
<evidence type="ECO:0000313" key="2">
    <source>
        <dbReference type="EMBL" id="KAJ0192162.1"/>
    </source>
</evidence>
<dbReference type="Proteomes" id="UP000235145">
    <property type="component" value="Unassembled WGS sequence"/>
</dbReference>
<organism evidence="2 3">
    <name type="scientific">Lactuca sativa</name>
    <name type="common">Garden lettuce</name>
    <dbReference type="NCBI Taxonomy" id="4236"/>
    <lineage>
        <taxon>Eukaryota</taxon>
        <taxon>Viridiplantae</taxon>
        <taxon>Streptophyta</taxon>
        <taxon>Embryophyta</taxon>
        <taxon>Tracheophyta</taxon>
        <taxon>Spermatophyta</taxon>
        <taxon>Magnoliopsida</taxon>
        <taxon>eudicotyledons</taxon>
        <taxon>Gunneridae</taxon>
        <taxon>Pentapetalae</taxon>
        <taxon>asterids</taxon>
        <taxon>campanulids</taxon>
        <taxon>Asterales</taxon>
        <taxon>Asteraceae</taxon>
        <taxon>Cichorioideae</taxon>
        <taxon>Cichorieae</taxon>
        <taxon>Lactucinae</taxon>
        <taxon>Lactuca</taxon>
    </lineage>
</organism>